<dbReference type="Proteomes" id="UP000317422">
    <property type="component" value="Unassembled WGS sequence"/>
</dbReference>
<organism evidence="16 17">
    <name type="scientific">Haloactinospora alba</name>
    <dbReference type="NCBI Taxonomy" id="405555"/>
    <lineage>
        <taxon>Bacteria</taxon>
        <taxon>Bacillati</taxon>
        <taxon>Actinomycetota</taxon>
        <taxon>Actinomycetes</taxon>
        <taxon>Streptosporangiales</taxon>
        <taxon>Nocardiopsidaceae</taxon>
        <taxon>Haloactinospora</taxon>
    </lineage>
</organism>
<dbReference type="FunFam" id="3.40.30.10:FF:000118">
    <property type="entry name" value="Peroxiredoxin AhpE"/>
    <property type="match status" value="1"/>
</dbReference>
<evidence type="ECO:0000256" key="9">
    <source>
        <dbReference type="ARBA" id="ARBA00065226"/>
    </source>
</evidence>
<dbReference type="EMBL" id="VFQC01000001">
    <property type="protein sequence ID" value="TQN31420.1"/>
    <property type="molecule type" value="Genomic_DNA"/>
</dbReference>
<comment type="subunit">
    <text evidence="9">Homodimer. Forms both dimers and octamers; a tightly-associated dimer and a ring-like octamer.</text>
</comment>
<keyword evidence="17" id="KW-1185">Reference proteome</keyword>
<evidence type="ECO:0000256" key="7">
    <source>
        <dbReference type="ARBA" id="ARBA00056930"/>
    </source>
</evidence>
<dbReference type="PIRSF" id="PIRSF000239">
    <property type="entry name" value="AHPC"/>
    <property type="match status" value="1"/>
</dbReference>
<dbReference type="AlphaFoldDB" id="A0A543NI42"/>
<dbReference type="SUPFAM" id="SSF52833">
    <property type="entry name" value="Thioredoxin-like"/>
    <property type="match status" value="1"/>
</dbReference>
<evidence type="ECO:0000256" key="10">
    <source>
        <dbReference type="ARBA" id="ARBA00067009"/>
    </source>
</evidence>
<evidence type="ECO:0000256" key="12">
    <source>
        <dbReference type="ARBA" id="ARBA00082991"/>
    </source>
</evidence>
<dbReference type="InterPro" id="IPR050455">
    <property type="entry name" value="Tpx_Peroxidase_subfamily"/>
</dbReference>
<dbReference type="PANTHER" id="PTHR43110">
    <property type="entry name" value="THIOL PEROXIDASE"/>
    <property type="match status" value="1"/>
</dbReference>
<dbReference type="Gene3D" id="3.40.30.10">
    <property type="entry name" value="Glutaredoxin"/>
    <property type="match status" value="1"/>
</dbReference>
<name>A0A543NI42_9ACTN</name>
<comment type="similarity">
    <text evidence="8">Belongs to the peroxiredoxin family. AhpE subfamily.</text>
</comment>
<evidence type="ECO:0000313" key="16">
    <source>
        <dbReference type="EMBL" id="TQN31420.1"/>
    </source>
</evidence>
<comment type="function">
    <text evidence="7">Thiol-specific peroxidase that catalyzes the reduction of hydrogen peroxide and organic hydroperoxides to water and alcohols, respectively. Plays a role in cell protection against oxidative stress by detoxifying peroxides. May represent an important antioxidant defense against cytotoxic peroxides, especially peroxynitrite, which can be formed by activated macrophages during infection.</text>
</comment>
<evidence type="ECO:0000259" key="15">
    <source>
        <dbReference type="PROSITE" id="PS51352"/>
    </source>
</evidence>
<protein>
    <recommendedName>
        <fullName evidence="11">Alkyl hydroperoxide reductase E</fullName>
        <ecNumber evidence="10">1.11.1.29</ecNumber>
    </recommendedName>
    <alternativeName>
        <fullName evidence="12">Mycoredoxin-dependent peroxiredoxin</fullName>
    </alternativeName>
    <alternativeName>
        <fullName evidence="13">Peroxiredoxin AhpE</fullName>
    </alternativeName>
    <alternativeName>
        <fullName evidence="5">Thioredoxin peroxidase</fullName>
    </alternativeName>
</protein>
<dbReference type="InterPro" id="IPR000866">
    <property type="entry name" value="AhpC/TSA"/>
</dbReference>
<evidence type="ECO:0000256" key="13">
    <source>
        <dbReference type="ARBA" id="ARBA00083736"/>
    </source>
</evidence>
<evidence type="ECO:0000256" key="5">
    <source>
        <dbReference type="ARBA" id="ARBA00032824"/>
    </source>
</evidence>
<gene>
    <name evidence="16" type="ORF">FHX37_1321</name>
</gene>
<dbReference type="OrthoDB" id="9812811at2"/>
<keyword evidence="2" id="KW-0049">Antioxidant</keyword>
<keyword evidence="4" id="KW-0676">Redox-active center</keyword>
<comment type="catalytic activity">
    <reaction evidence="6">
        <text>[mycoredoxin]-L-dithiol + a hydroperoxide = [mycoredoxin]-L-disulfide + an alcohol + H2O</text>
        <dbReference type="Rhea" id="RHEA:62640"/>
        <dbReference type="Rhea" id="RHEA-COMP:16137"/>
        <dbReference type="Rhea" id="RHEA-COMP:16138"/>
        <dbReference type="ChEBI" id="CHEBI:15377"/>
        <dbReference type="ChEBI" id="CHEBI:29950"/>
        <dbReference type="ChEBI" id="CHEBI:30879"/>
        <dbReference type="ChEBI" id="CHEBI:35924"/>
        <dbReference type="ChEBI" id="CHEBI:50058"/>
        <dbReference type="EC" id="1.11.1.29"/>
    </reaction>
</comment>
<dbReference type="Pfam" id="PF00578">
    <property type="entry name" value="AhpC-TSA"/>
    <property type="match status" value="1"/>
</dbReference>
<dbReference type="InterPro" id="IPR024706">
    <property type="entry name" value="Peroxiredoxin_AhpC-typ"/>
</dbReference>
<dbReference type="RefSeq" id="WP_141922754.1">
    <property type="nucleotide sequence ID" value="NZ_VFQC01000001.1"/>
</dbReference>
<evidence type="ECO:0000256" key="11">
    <source>
        <dbReference type="ARBA" id="ARBA00068979"/>
    </source>
</evidence>
<evidence type="ECO:0000256" key="3">
    <source>
        <dbReference type="ARBA" id="ARBA00023002"/>
    </source>
</evidence>
<sequence length="153" mass="16733">MPLESGDAAPEFALADQHGQIVRLSDFSGRRAVLLVFYPLAFSSVCGSELEVLRDNLAEFESAGVQLLSVSVDSMFAHRVWDDREGFGFPLLSDFWPHGGVARSYGVFDETKGVALRATLLVDRSGTVRWKAVNPVSEGRVLADYRAALTGLR</sequence>
<comment type="caution">
    <text evidence="16">The sequence shown here is derived from an EMBL/GenBank/DDBJ whole genome shotgun (WGS) entry which is preliminary data.</text>
</comment>
<dbReference type="PROSITE" id="PS51352">
    <property type="entry name" value="THIOREDOXIN_2"/>
    <property type="match status" value="1"/>
</dbReference>
<evidence type="ECO:0000256" key="1">
    <source>
        <dbReference type="ARBA" id="ARBA00022559"/>
    </source>
</evidence>
<reference evidence="16 17" key="1">
    <citation type="submission" date="2019-06" db="EMBL/GenBank/DDBJ databases">
        <title>Sequencing the genomes of 1000 actinobacteria strains.</title>
        <authorList>
            <person name="Klenk H.-P."/>
        </authorList>
    </citation>
    <scope>NUCLEOTIDE SEQUENCE [LARGE SCALE GENOMIC DNA]</scope>
    <source>
        <strain evidence="16 17">DSM 45015</strain>
    </source>
</reference>
<dbReference type="InterPro" id="IPR013766">
    <property type="entry name" value="Thioredoxin_domain"/>
</dbReference>
<dbReference type="InterPro" id="IPR036249">
    <property type="entry name" value="Thioredoxin-like_sf"/>
</dbReference>
<feature type="active site" description="Cysteine sulfenic acid (-SOH) intermediate; for peroxidase activity" evidence="14">
    <location>
        <position position="46"/>
    </location>
</feature>
<proteinExistence type="inferred from homology"/>
<keyword evidence="1" id="KW-0575">Peroxidase</keyword>
<feature type="domain" description="Thioredoxin" evidence="15">
    <location>
        <begin position="3"/>
        <end position="153"/>
    </location>
</feature>
<accession>A0A543NI42</accession>
<evidence type="ECO:0000256" key="6">
    <source>
        <dbReference type="ARBA" id="ARBA00052774"/>
    </source>
</evidence>
<dbReference type="EC" id="1.11.1.29" evidence="10"/>
<evidence type="ECO:0000256" key="4">
    <source>
        <dbReference type="ARBA" id="ARBA00023284"/>
    </source>
</evidence>
<evidence type="ECO:0000256" key="14">
    <source>
        <dbReference type="PIRSR" id="PIRSR000239-1"/>
    </source>
</evidence>
<evidence type="ECO:0000256" key="2">
    <source>
        <dbReference type="ARBA" id="ARBA00022862"/>
    </source>
</evidence>
<dbReference type="PANTHER" id="PTHR43110:SF1">
    <property type="entry name" value="THIOL PEROXIDASE"/>
    <property type="match status" value="1"/>
</dbReference>
<dbReference type="CDD" id="cd03018">
    <property type="entry name" value="PRX_AhpE_like"/>
    <property type="match status" value="1"/>
</dbReference>
<keyword evidence="3" id="KW-0560">Oxidoreductase</keyword>
<dbReference type="GO" id="GO:0004601">
    <property type="term" value="F:peroxidase activity"/>
    <property type="evidence" value="ECO:0007669"/>
    <property type="project" value="UniProtKB-KW"/>
</dbReference>
<evidence type="ECO:0000313" key="17">
    <source>
        <dbReference type="Proteomes" id="UP000317422"/>
    </source>
</evidence>
<evidence type="ECO:0000256" key="8">
    <source>
        <dbReference type="ARBA" id="ARBA00060973"/>
    </source>
</evidence>